<evidence type="ECO:0000313" key="2">
    <source>
        <dbReference type="Proteomes" id="UP000250266"/>
    </source>
</evidence>
<sequence length="157" mass="17467">MHRDGDSCSSVRKRVDVIHVNPSSLITIYFSNGSRATGPSWSCIKSPVISPNRPHDHEHLKDVPNQDRANNATPVNAISAQRILLPPDMAARSSGEYLNAKCHYSLNAIFNIAKHTPCTVCSQKSTHRVQQMPTFTSLCHFTKSTCIKTQQQGHFNK</sequence>
<reference evidence="1 2" key="1">
    <citation type="journal article" date="2016" name="Nat. Commun.">
        <title>Ectomycorrhizal ecology is imprinted in the genome of the dominant symbiotic fungus Cenococcum geophilum.</title>
        <authorList>
            <consortium name="DOE Joint Genome Institute"/>
            <person name="Peter M."/>
            <person name="Kohler A."/>
            <person name="Ohm R.A."/>
            <person name="Kuo A."/>
            <person name="Krutzmann J."/>
            <person name="Morin E."/>
            <person name="Arend M."/>
            <person name="Barry K.W."/>
            <person name="Binder M."/>
            <person name="Choi C."/>
            <person name="Clum A."/>
            <person name="Copeland A."/>
            <person name="Grisel N."/>
            <person name="Haridas S."/>
            <person name="Kipfer T."/>
            <person name="LaButti K."/>
            <person name="Lindquist E."/>
            <person name="Lipzen A."/>
            <person name="Maire R."/>
            <person name="Meier B."/>
            <person name="Mihaltcheva S."/>
            <person name="Molinier V."/>
            <person name="Murat C."/>
            <person name="Poggeler S."/>
            <person name="Quandt C.A."/>
            <person name="Sperisen C."/>
            <person name="Tritt A."/>
            <person name="Tisserant E."/>
            <person name="Crous P.W."/>
            <person name="Henrissat B."/>
            <person name="Nehls U."/>
            <person name="Egli S."/>
            <person name="Spatafora J.W."/>
            <person name="Grigoriev I.V."/>
            <person name="Martin F.M."/>
        </authorList>
    </citation>
    <scope>NUCLEOTIDE SEQUENCE [LARGE SCALE GENOMIC DNA]</scope>
    <source>
        <strain evidence="1 2">CBS 459.81</strain>
    </source>
</reference>
<evidence type="ECO:0000313" key="1">
    <source>
        <dbReference type="EMBL" id="OCK86456.1"/>
    </source>
</evidence>
<dbReference type="AlphaFoldDB" id="A0A8E2EMD1"/>
<accession>A0A8E2EMD1</accession>
<name>A0A8E2EMD1_9PEZI</name>
<dbReference type="EMBL" id="KV744805">
    <property type="protein sequence ID" value="OCK86456.1"/>
    <property type="molecule type" value="Genomic_DNA"/>
</dbReference>
<proteinExistence type="predicted"/>
<keyword evidence="2" id="KW-1185">Reference proteome</keyword>
<protein>
    <submittedName>
        <fullName evidence="1">Uncharacterized protein</fullName>
    </submittedName>
</protein>
<gene>
    <name evidence="1" type="ORF">K432DRAFT_376771</name>
</gene>
<organism evidence="1 2">
    <name type="scientific">Lepidopterella palustris CBS 459.81</name>
    <dbReference type="NCBI Taxonomy" id="1314670"/>
    <lineage>
        <taxon>Eukaryota</taxon>
        <taxon>Fungi</taxon>
        <taxon>Dikarya</taxon>
        <taxon>Ascomycota</taxon>
        <taxon>Pezizomycotina</taxon>
        <taxon>Dothideomycetes</taxon>
        <taxon>Pleosporomycetidae</taxon>
        <taxon>Mytilinidiales</taxon>
        <taxon>Argynnaceae</taxon>
        <taxon>Lepidopterella</taxon>
    </lineage>
</organism>
<dbReference type="Proteomes" id="UP000250266">
    <property type="component" value="Unassembled WGS sequence"/>
</dbReference>